<evidence type="ECO:0000256" key="5">
    <source>
        <dbReference type="HAMAP-Rule" id="MF_00527"/>
    </source>
</evidence>
<dbReference type="Gene3D" id="3.10.300.10">
    <property type="entry name" value="Methylpurine-DNA glycosylase (MPG)"/>
    <property type="match status" value="1"/>
</dbReference>
<reference evidence="6 7" key="1">
    <citation type="submission" date="2019-03" db="EMBL/GenBank/DDBJ databases">
        <title>Genomic Encyclopedia of Type Strains, Phase IV (KMG-IV): sequencing the most valuable type-strain genomes for metagenomic binning, comparative biology and taxonomic classification.</title>
        <authorList>
            <person name="Goeker M."/>
        </authorList>
    </citation>
    <scope>NUCLEOTIDE SEQUENCE [LARGE SCALE GENOMIC DNA]</scope>
    <source>
        <strain evidence="6 7">DSM 100059</strain>
    </source>
</reference>
<sequence length="211" mass="23061">MQRIKKLPRAFYERPDVTLIARELIGKVLVTRIGGEYTSGRIVETEAYAGQIDRASHAFGGRRTDRTEVMYGRGGTAYVYLCYGIHHLFNVVTHEADTPHAVLIRGIEPLEGMEVMLRRTGKVFGDKSLGRGPGNVSVALGIRTTLTGASLLGNDIYIAEDAFVFAPEDIVASPRIGVDYAGEDALLPYRFSVRGHAHVSKAPRAARTSDS</sequence>
<evidence type="ECO:0000256" key="3">
    <source>
        <dbReference type="ARBA" id="ARBA00022801"/>
    </source>
</evidence>
<evidence type="ECO:0000256" key="2">
    <source>
        <dbReference type="ARBA" id="ARBA00022763"/>
    </source>
</evidence>
<dbReference type="PANTHER" id="PTHR10429">
    <property type="entry name" value="DNA-3-METHYLADENINE GLYCOSYLASE"/>
    <property type="match status" value="1"/>
</dbReference>
<dbReference type="PANTHER" id="PTHR10429:SF0">
    <property type="entry name" value="DNA-3-METHYLADENINE GLYCOSYLASE"/>
    <property type="match status" value="1"/>
</dbReference>
<comment type="similarity">
    <text evidence="1 5">Belongs to the DNA glycosylase MPG family.</text>
</comment>
<dbReference type="OrthoDB" id="9794313at2"/>
<dbReference type="RefSeq" id="WP_133989938.1">
    <property type="nucleotide sequence ID" value="NZ_SODV01000001.1"/>
</dbReference>
<keyword evidence="7" id="KW-1185">Reference proteome</keyword>
<dbReference type="Proteomes" id="UP000294498">
    <property type="component" value="Unassembled WGS sequence"/>
</dbReference>
<dbReference type="FunFam" id="3.10.300.10:FF:000001">
    <property type="entry name" value="Putative 3-methyladenine DNA glycosylase"/>
    <property type="match status" value="1"/>
</dbReference>
<dbReference type="GO" id="GO:0006284">
    <property type="term" value="P:base-excision repair"/>
    <property type="evidence" value="ECO:0007669"/>
    <property type="project" value="InterPro"/>
</dbReference>
<dbReference type="HAMAP" id="MF_00527">
    <property type="entry name" value="3MGH"/>
    <property type="match status" value="1"/>
</dbReference>
<dbReference type="AlphaFoldDB" id="A0A4R8DPJ0"/>
<evidence type="ECO:0000256" key="4">
    <source>
        <dbReference type="ARBA" id="ARBA00023204"/>
    </source>
</evidence>
<dbReference type="CDD" id="cd00540">
    <property type="entry name" value="AAG"/>
    <property type="match status" value="1"/>
</dbReference>
<dbReference type="GO" id="GO:0003905">
    <property type="term" value="F:alkylbase DNA N-glycosylase activity"/>
    <property type="evidence" value="ECO:0007669"/>
    <property type="project" value="InterPro"/>
</dbReference>
<comment type="caution">
    <text evidence="6">The sequence shown here is derived from an EMBL/GenBank/DDBJ whole genome shotgun (WGS) entry which is preliminary data.</text>
</comment>
<dbReference type="InterPro" id="IPR003180">
    <property type="entry name" value="MPG"/>
</dbReference>
<dbReference type="SUPFAM" id="SSF50486">
    <property type="entry name" value="FMT C-terminal domain-like"/>
    <property type="match status" value="1"/>
</dbReference>
<proteinExistence type="inferred from homology"/>
<dbReference type="InterPro" id="IPR036995">
    <property type="entry name" value="MPG_sf"/>
</dbReference>
<evidence type="ECO:0000313" key="6">
    <source>
        <dbReference type="EMBL" id="TDW99334.1"/>
    </source>
</evidence>
<protein>
    <recommendedName>
        <fullName evidence="5">Putative 3-methyladenine DNA glycosylase</fullName>
        <ecNumber evidence="5">3.2.2.-</ecNumber>
    </recommendedName>
</protein>
<gene>
    <name evidence="6" type="ORF">EDB95_0343</name>
</gene>
<dbReference type="EMBL" id="SODV01000001">
    <property type="protein sequence ID" value="TDW99334.1"/>
    <property type="molecule type" value="Genomic_DNA"/>
</dbReference>
<name>A0A4R8DPJ0_9BACT</name>
<dbReference type="NCBIfam" id="TIGR00567">
    <property type="entry name" value="3mg"/>
    <property type="match status" value="1"/>
</dbReference>
<organism evidence="6 7">
    <name type="scientific">Dinghuibacter silviterrae</name>
    <dbReference type="NCBI Taxonomy" id="1539049"/>
    <lineage>
        <taxon>Bacteria</taxon>
        <taxon>Pseudomonadati</taxon>
        <taxon>Bacteroidota</taxon>
        <taxon>Chitinophagia</taxon>
        <taxon>Chitinophagales</taxon>
        <taxon>Chitinophagaceae</taxon>
        <taxon>Dinghuibacter</taxon>
    </lineage>
</organism>
<dbReference type="GO" id="GO:0003677">
    <property type="term" value="F:DNA binding"/>
    <property type="evidence" value="ECO:0007669"/>
    <property type="project" value="InterPro"/>
</dbReference>
<keyword evidence="4 5" id="KW-0234">DNA repair</keyword>
<dbReference type="Pfam" id="PF02245">
    <property type="entry name" value="Pur_DNA_glyco"/>
    <property type="match status" value="1"/>
</dbReference>
<evidence type="ECO:0000313" key="7">
    <source>
        <dbReference type="Proteomes" id="UP000294498"/>
    </source>
</evidence>
<keyword evidence="2 5" id="KW-0227">DNA damage</keyword>
<dbReference type="InterPro" id="IPR011034">
    <property type="entry name" value="Formyl_transferase-like_C_sf"/>
</dbReference>
<dbReference type="EC" id="3.2.2.-" evidence="5"/>
<keyword evidence="3 5" id="KW-0378">Hydrolase</keyword>
<accession>A0A4R8DPJ0</accession>
<evidence type="ECO:0000256" key="1">
    <source>
        <dbReference type="ARBA" id="ARBA00009232"/>
    </source>
</evidence>